<accession>A0ABX2T3R3</accession>
<dbReference type="Proteomes" id="UP000584642">
    <property type="component" value="Unassembled WGS sequence"/>
</dbReference>
<gene>
    <name evidence="2" type="ORF">HND93_02020</name>
</gene>
<dbReference type="CDD" id="cd05233">
    <property type="entry name" value="SDR_c"/>
    <property type="match status" value="1"/>
</dbReference>
<evidence type="ECO:0000313" key="2">
    <source>
        <dbReference type="EMBL" id="NYZ18475.1"/>
    </source>
</evidence>
<dbReference type="InterPro" id="IPR036291">
    <property type="entry name" value="NAD(P)-bd_dom_sf"/>
</dbReference>
<comment type="caution">
    <text evidence="2">The sequence shown here is derived from an EMBL/GenBank/DDBJ whole genome shotgun (WGS) entry which is preliminary data.</text>
</comment>
<reference evidence="2 3" key="1">
    <citation type="submission" date="2020-05" db="EMBL/GenBank/DDBJ databases">
        <title>Azospirillum oleiclasticum sp. nov, a nitrogen-fixing and heavy crude oil-emulsifying bacterium isolated from the crude oil of Yumen Oilfield.</title>
        <authorList>
            <person name="Wu D."/>
            <person name="Cai M."/>
            <person name="Zhang X."/>
        </authorList>
    </citation>
    <scope>NUCLEOTIDE SEQUENCE [LARGE SCALE GENOMIC DNA]</scope>
    <source>
        <strain evidence="2 3">ROY-1-1-2</strain>
    </source>
</reference>
<organism evidence="2 3">
    <name type="scientific">Azospirillum oleiclasticum</name>
    <dbReference type="NCBI Taxonomy" id="2735135"/>
    <lineage>
        <taxon>Bacteria</taxon>
        <taxon>Pseudomonadati</taxon>
        <taxon>Pseudomonadota</taxon>
        <taxon>Alphaproteobacteria</taxon>
        <taxon>Rhodospirillales</taxon>
        <taxon>Azospirillaceae</taxon>
        <taxon>Azospirillum</taxon>
    </lineage>
</organism>
<dbReference type="Gene3D" id="3.40.50.720">
    <property type="entry name" value="NAD(P)-binding Rossmann-like Domain"/>
    <property type="match status" value="1"/>
</dbReference>
<dbReference type="SUPFAM" id="SSF51735">
    <property type="entry name" value="NAD(P)-binding Rossmann-fold domains"/>
    <property type="match status" value="1"/>
</dbReference>
<sequence length="239" mass="25269">MSDTHPTAPRVAVVTGGATGLGLACSKRLLALGYRVHALGRDVEEEIADRNFSYRDLDVTDRAAVADFASAFDGVDALVNAAGIIVHDGAEFTPDGFQRVMDVNVNGTQLMCMALRDALLARRGSIVNFASMWSVFGSGRNPGYATSKGAVQALTRSLAVAWGGQGVRVNAVAPGWVKTRMSVRAMTDPDRSGPILSRIPMGRWGDPSEVADVVGFLLSHEARYVNGTMIPVDGGYAVA</sequence>
<comment type="similarity">
    <text evidence="1">Belongs to the short-chain dehydrogenases/reductases (SDR) family.</text>
</comment>
<dbReference type="PRINTS" id="PR00081">
    <property type="entry name" value="GDHRDH"/>
</dbReference>
<evidence type="ECO:0000313" key="3">
    <source>
        <dbReference type="Proteomes" id="UP000584642"/>
    </source>
</evidence>
<dbReference type="InterPro" id="IPR002347">
    <property type="entry name" value="SDR_fam"/>
</dbReference>
<proteinExistence type="inferred from homology"/>
<protein>
    <submittedName>
        <fullName evidence="2">SDR family oxidoreductase</fullName>
    </submittedName>
</protein>
<dbReference type="PANTHER" id="PTHR42760">
    <property type="entry name" value="SHORT-CHAIN DEHYDROGENASES/REDUCTASES FAMILY MEMBER"/>
    <property type="match status" value="1"/>
</dbReference>
<dbReference type="EMBL" id="JABFDB010000001">
    <property type="protein sequence ID" value="NYZ18475.1"/>
    <property type="molecule type" value="Genomic_DNA"/>
</dbReference>
<keyword evidence="3" id="KW-1185">Reference proteome</keyword>
<dbReference type="RefSeq" id="WP_180280216.1">
    <property type="nucleotide sequence ID" value="NZ_JABFDB010000001.1"/>
</dbReference>
<dbReference type="PRINTS" id="PR00080">
    <property type="entry name" value="SDRFAMILY"/>
</dbReference>
<dbReference type="Pfam" id="PF13561">
    <property type="entry name" value="adh_short_C2"/>
    <property type="match status" value="1"/>
</dbReference>
<evidence type="ECO:0000256" key="1">
    <source>
        <dbReference type="ARBA" id="ARBA00006484"/>
    </source>
</evidence>
<name>A0ABX2T3R3_9PROT</name>
<dbReference type="PROSITE" id="PS00061">
    <property type="entry name" value="ADH_SHORT"/>
    <property type="match status" value="1"/>
</dbReference>
<dbReference type="InterPro" id="IPR020904">
    <property type="entry name" value="Sc_DH/Rdtase_CS"/>
</dbReference>
<dbReference type="PANTHER" id="PTHR42760:SF123">
    <property type="entry name" value="OXIDOREDUCTASE"/>
    <property type="match status" value="1"/>
</dbReference>